<organism evidence="2">
    <name type="scientific">Timema genevievae</name>
    <name type="common">Walking stick</name>
    <dbReference type="NCBI Taxonomy" id="629358"/>
    <lineage>
        <taxon>Eukaryota</taxon>
        <taxon>Metazoa</taxon>
        <taxon>Ecdysozoa</taxon>
        <taxon>Arthropoda</taxon>
        <taxon>Hexapoda</taxon>
        <taxon>Insecta</taxon>
        <taxon>Pterygota</taxon>
        <taxon>Neoptera</taxon>
        <taxon>Polyneoptera</taxon>
        <taxon>Phasmatodea</taxon>
        <taxon>Timematodea</taxon>
        <taxon>Timematoidea</taxon>
        <taxon>Timematidae</taxon>
        <taxon>Timema</taxon>
    </lineage>
</organism>
<protein>
    <submittedName>
        <fullName evidence="2">Uncharacterized protein</fullName>
    </submittedName>
</protein>
<proteinExistence type="predicted"/>
<accession>A0A7R9K5P5</accession>
<name>A0A7R9K5P5_TIMGE</name>
<gene>
    <name evidence="2" type="ORF">TGEB3V08_LOCUS9418</name>
</gene>
<sequence length="180" mass="20110">MDQCTVHLFDVSNYTSASDSRSPDVLPALAILFFVSTLQPEDIHGLDKSRGRQRRGEYKSQPRFSKPAHGEVRRQKGGGGVWGGTCVETRDRATLSWSGIDPDNSTQKANRYMKINVNRKTFNYNNKKYQFLKDPDMTEPGHNKAISSTAIRSFVSRAGSTNGTTGQQVLVRRDGKNRAN</sequence>
<reference evidence="2" key="1">
    <citation type="submission" date="2020-11" db="EMBL/GenBank/DDBJ databases">
        <authorList>
            <person name="Tran Van P."/>
        </authorList>
    </citation>
    <scope>NUCLEOTIDE SEQUENCE</scope>
</reference>
<dbReference type="EMBL" id="OE844334">
    <property type="protein sequence ID" value="CAD7605137.1"/>
    <property type="molecule type" value="Genomic_DNA"/>
</dbReference>
<dbReference type="AlphaFoldDB" id="A0A7R9K5P5"/>
<feature type="region of interest" description="Disordered" evidence="1">
    <location>
        <begin position="44"/>
        <end position="84"/>
    </location>
</feature>
<feature type="compositionally biased region" description="Basic and acidic residues" evidence="1">
    <location>
        <begin position="44"/>
        <end position="60"/>
    </location>
</feature>
<evidence type="ECO:0000313" key="2">
    <source>
        <dbReference type="EMBL" id="CAD7605137.1"/>
    </source>
</evidence>
<evidence type="ECO:0000256" key="1">
    <source>
        <dbReference type="SAM" id="MobiDB-lite"/>
    </source>
</evidence>